<organism evidence="2 3">
    <name type="scientific">Neomesorhizobium albiziae</name>
    <dbReference type="NCBI Taxonomy" id="335020"/>
    <lineage>
        <taxon>Bacteria</taxon>
        <taxon>Pseudomonadati</taxon>
        <taxon>Pseudomonadota</taxon>
        <taxon>Alphaproteobacteria</taxon>
        <taxon>Hyphomicrobiales</taxon>
        <taxon>Phyllobacteriaceae</taxon>
        <taxon>Neomesorhizobium</taxon>
    </lineage>
</organism>
<name>A0A1I3YME0_9HYPH</name>
<dbReference type="Pfam" id="PF02624">
    <property type="entry name" value="YcaO"/>
    <property type="match status" value="1"/>
</dbReference>
<gene>
    <name evidence="2" type="ORF">SAMN04488498_10543</name>
</gene>
<dbReference type="Proteomes" id="UP000323300">
    <property type="component" value="Unassembled WGS sequence"/>
</dbReference>
<dbReference type="GO" id="GO:0016740">
    <property type="term" value="F:transferase activity"/>
    <property type="evidence" value="ECO:0007669"/>
    <property type="project" value="UniProtKB-KW"/>
</dbReference>
<evidence type="ECO:0000313" key="3">
    <source>
        <dbReference type="Proteomes" id="UP000323300"/>
    </source>
</evidence>
<dbReference type="NCBIfam" id="TIGR00702">
    <property type="entry name" value="YcaO-type kinase domain"/>
    <property type="match status" value="1"/>
</dbReference>
<dbReference type="AlphaFoldDB" id="A0A1I3YME0"/>
<dbReference type="PANTHER" id="PTHR37809">
    <property type="entry name" value="RIBOSOMAL PROTEIN S12 METHYLTHIOTRANSFERASE ACCESSORY FACTOR YCAO"/>
    <property type="match status" value="1"/>
</dbReference>
<dbReference type="GO" id="GO:0005840">
    <property type="term" value="C:ribosome"/>
    <property type="evidence" value="ECO:0007669"/>
    <property type="project" value="UniProtKB-KW"/>
</dbReference>
<dbReference type="RefSeq" id="WP_149760078.1">
    <property type="nucleotide sequence ID" value="NZ_BSPE01000056.1"/>
</dbReference>
<dbReference type="InterPro" id="IPR003776">
    <property type="entry name" value="YcaO-like_dom"/>
</dbReference>
<dbReference type="EMBL" id="FOSL01000005">
    <property type="protein sequence ID" value="SFK33038.1"/>
    <property type="molecule type" value="Genomic_DNA"/>
</dbReference>
<dbReference type="Gene3D" id="3.30.160.660">
    <property type="match status" value="1"/>
</dbReference>
<dbReference type="PROSITE" id="PS51664">
    <property type="entry name" value="YCAO"/>
    <property type="match status" value="1"/>
</dbReference>
<proteinExistence type="predicted"/>
<keyword evidence="2" id="KW-0808">Transferase</keyword>
<reference evidence="2 3" key="1">
    <citation type="submission" date="2016-10" db="EMBL/GenBank/DDBJ databases">
        <authorList>
            <person name="Varghese N."/>
            <person name="Submissions S."/>
        </authorList>
    </citation>
    <scope>NUCLEOTIDE SEQUENCE [LARGE SCALE GENOMIC DNA]</scope>
    <source>
        <strain evidence="2 3">DSM 21822</strain>
    </source>
</reference>
<dbReference type="PANTHER" id="PTHR37809:SF1">
    <property type="entry name" value="RIBOSOMAL PROTEIN S12 METHYLTHIOTRANSFERASE ACCESSORY FACTOR YCAO"/>
    <property type="match status" value="1"/>
</dbReference>
<keyword evidence="2" id="KW-0689">Ribosomal protein</keyword>
<protein>
    <submittedName>
        <fullName evidence="2">Ribosomal protein S12 methylthiotransferase accessory factor</fullName>
    </submittedName>
</protein>
<accession>A0A1I3YME0</accession>
<sequence length="425" mass="46421">MEPKLVFQQDTLRNLHQLHDEYGQGEKNYFVGTHRAVHPSVTVARVRELMPLMGITRVANVTGLDRIGIPVVMVCRPNARSLAVSQGKGIDLEAAIASGLMEAAELFHAEHIELPLKLGSNSELSHSHRFVDIDRLPRVAGGRFDRNLVTLWIEGVDLLSDEPRWLPFESVRTNFTLPLPPGSGCFDCSSNGLASGNTAAEASCHAICEIVERDATALWNRIAPSARAGTGVNLESVKDETCRGILRKLEHADFDVAVWETTTDVGVPSFFCLIEDRRSSASHSGIGAGTHPAPEIALLRALTEAVQVRTTYISGTRDDILPEEYGERHRAGRRRIAARLLAEHSPVRDFGAIADRSQNSFAADLAWLLERLKAVGVREVVSVDLSRSGFGISVVRVVIPGLEGPDDHDAYVPGERARRLLGMAT</sequence>
<feature type="domain" description="YcaO" evidence="1">
    <location>
        <begin position="87"/>
        <end position="425"/>
    </location>
</feature>
<evidence type="ECO:0000259" key="1">
    <source>
        <dbReference type="PROSITE" id="PS51664"/>
    </source>
</evidence>
<keyword evidence="3" id="KW-1185">Reference proteome</keyword>
<keyword evidence="2" id="KW-0687">Ribonucleoprotein</keyword>
<dbReference type="OrthoDB" id="109999at2"/>
<evidence type="ECO:0000313" key="2">
    <source>
        <dbReference type="EMBL" id="SFK33038.1"/>
    </source>
</evidence>